<evidence type="ECO:0000256" key="1">
    <source>
        <dbReference type="SAM" id="MobiDB-lite"/>
    </source>
</evidence>
<sequence length="294" mass="32967">MPRHGKHRKHAHKSSGGHSSSKRAPSTTTTSSSSEQEYSEPEAENTPIQVTPSFLFSVNRQELNEDPEEGGIPPNQQIDPNTLLWSPPAYRAGFGQQRPGTMYRWHDGQVSRATDAPNGAGLTLFKAVTMFYCNPFNQFVVTDGDVRFRDLPGSPAPQDRWYPLCFHHLDKVSYLDFAGEYTYLAGNKAGFIRGLGLDSYKNQEDNAPRAGGLAGNLAMLIGLIAFSCRTGDLDRVLIDDKAWRYHEWRGHDRRHGRRDARGLFVTVYLDPRNPDGSTDLVLREIEYRKGALLS</sequence>
<dbReference type="EMBL" id="KZ613895">
    <property type="protein sequence ID" value="PMD52979.1"/>
    <property type="molecule type" value="Genomic_DNA"/>
</dbReference>
<dbReference type="AlphaFoldDB" id="A0A2J6SQF1"/>
<dbReference type="STRING" id="1095630.A0A2J6SQF1"/>
<feature type="compositionally biased region" description="Low complexity" evidence="1">
    <location>
        <begin position="16"/>
        <end position="36"/>
    </location>
</feature>
<dbReference type="InParanoid" id="A0A2J6SQF1"/>
<feature type="region of interest" description="Disordered" evidence="1">
    <location>
        <begin position="1"/>
        <end position="50"/>
    </location>
</feature>
<feature type="compositionally biased region" description="Basic residues" evidence="1">
    <location>
        <begin position="1"/>
        <end position="15"/>
    </location>
</feature>
<keyword evidence="3" id="KW-1185">Reference proteome</keyword>
<proteinExistence type="predicted"/>
<gene>
    <name evidence="2" type="ORF">K444DRAFT_195407</name>
</gene>
<evidence type="ECO:0000313" key="3">
    <source>
        <dbReference type="Proteomes" id="UP000235371"/>
    </source>
</evidence>
<protein>
    <submittedName>
        <fullName evidence="2">Uncharacterized protein</fullName>
    </submittedName>
</protein>
<reference evidence="2 3" key="1">
    <citation type="submission" date="2016-04" db="EMBL/GenBank/DDBJ databases">
        <title>A degradative enzymes factory behind the ericoid mycorrhizal symbiosis.</title>
        <authorList>
            <consortium name="DOE Joint Genome Institute"/>
            <person name="Martino E."/>
            <person name="Morin E."/>
            <person name="Grelet G."/>
            <person name="Kuo A."/>
            <person name="Kohler A."/>
            <person name="Daghino S."/>
            <person name="Barry K."/>
            <person name="Choi C."/>
            <person name="Cichocki N."/>
            <person name="Clum A."/>
            <person name="Copeland A."/>
            <person name="Hainaut M."/>
            <person name="Haridas S."/>
            <person name="Labutti K."/>
            <person name="Lindquist E."/>
            <person name="Lipzen A."/>
            <person name="Khouja H.-R."/>
            <person name="Murat C."/>
            <person name="Ohm R."/>
            <person name="Olson A."/>
            <person name="Spatafora J."/>
            <person name="Veneault-Fourrey C."/>
            <person name="Henrissat B."/>
            <person name="Grigoriev I."/>
            <person name="Martin F."/>
            <person name="Perotto S."/>
        </authorList>
    </citation>
    <scope>NUCLEOTIDE SEQUENCE [LARGE SCALE GENOMIC DNA]</scope>
    <source>
        <strain evidence="2 3">E</strain>
    </source>
</reference>
<dbReference type="RefSeq" id="XP_024729883.1">
    <property type="nucleotide sequence ID" value="XM_024870970.1"/>
</dbReference>
<name>A0A2J6SQF1_9HELO</name>
<dbReference type="OrthoDB" id="5243686at2759"/>
<evidence type="ECO:0000313" key="2">
    <source>
        <dbReference type="EMBL" id="PMD52979.1"/>
    </source>
</evidence>
<dbReference type="GeneID" id="36579052"/>
<organism evidence="2 3">
    <name type="scientific">Hyaloscypha bicolor E</name>
    <dbReference type="NCBI Taxonomy" id="1095630"/>
    <lineage>
        <taxon>Eukaryota</taxon>
        <taxon>Fungi</taxon>
        <taxon>Dikarya</taxon>
        <taxon>Ascomycota</taxon>
        <taxon>Pezizomycotina</taxon>
        <taxon>Leotiomycetes</taxon>
        <taxon>Helotiales</taxon>
        <taxon>Hyaloscyphaceae</taxon>
        <taxon>Hyaloscypha</taxon>
        <taxon>Hyaloscypha bicolor</taxon>
    </lineage>
</organism>
<dbReference type="Proteomes" id="UP000235371">
    <property type="component" value="Unassembled WGS sequence"/>
</dbReference>
<accession>A0A2J6SQF1</accession>